<dbReference type="InterPro" id="IPR000160">
    <property type="entry name" value="GGDEF_dom"/>
</dbReference>
<feature type="domain" description="GGDEF" evidence="1">
    <location>
        <begin position="88"/>
        <end position="130"/>
    </location>
</feature>
<dbReference type="InterPro" id="IPR052163">
    <property type="entry name" value="DGC-Regulatory_Protein"/>
</dbReference>
<dbReference type="PANTHER" id="PTHR46663">
    <property type="entry name" value="DIGUANYLATE CYCLASE DGCT-RELATED"/>
    <property type="match status" value="1"/>
</dbReference>
<evidence type="ECO:0000259" key="1">
    <source>
        <dbReference type="PROSITE" id="PS50887"/>
    </source>
</evidence>
<dbReference type="Proteomes" id="UP000528824">
    <property type="component" value="Unassembled WGS sequence"/>
</dbReference>
<dbReference type="InterPro" id="IPR043128">
    <property type="entry name" value="Rev_trsase/Diguanyl_cyclase"/>
</dbReference>
<name>A0A7W8XKI5_9HYPH</name>
<reference evidence="2 3" key="1">
    <citation type="submission" date="2020-08" db="EMBL/GenBank/DDBJ databases">
        <title>Genomic Encyclopedia of Type Strains, Phase IV (KMG-V): Genome sequencing to study the core and pangenomes of soil and plant-associated prokaryotes.</title>
        <authorList>
            <person name="Whitman W."/>
        </authorList>
    </citation>
    <scope>NUCLEOTIDE SEQUENCE [LARGE SCALE GENOMIC DNA]</scope>
    <source>
        <strain evidence="2 3">SEMIA 4034</strain>
    </source>
</reference>
<sequence>MIEAVLAGGLPRNIAIGGSPGKSRSVLVFGTERGLGVVEASANSEASTGGADRALLLHQARHDVLTGLANRRQFTSDLETSFPVPKGHKLALMLLDLDDFKPVNDTLGHGAGDVVLKMTAERIQEILRDG</sequence>
<protein>
    <submittedName>
        <fullName evidence="2">GGDEF domain-containing protein</fullName>
    </submittedName>
</protein>
<dbReference type="PROSITE" id="PS50887">
    <property type="entry name" value="GGDEF"/>
    <property type="match status" value="1"/>
</dbReference>
<proteinExistence type="predicted"/>
<dbReference type="SUPFAM" id="SSF55073">
    <property type="entry name" value="Nucleotide cyclase"/>
    <property type="match status" value="1"/>
</dbReference>
<gene>
    <name evidence="2" type="ORF">GGI59_006312</name>
</gene>
<dbReference type="Pfam" id="PF00990">
    <property type="entry name" value="GGDEF"/>
    <property type="match status" value="1"/>
</dbReference>
<evidence type="ECO:0000313" key="3">
    <source>
        <dbReference type="Proteomes" id="UP000528824"/>
    </source>
</evidence>
<accession>A0A7W8XKI5</accession>
<dbReference type="EMBL" id="JACHBC010000026">
    <property type="protein sequence ID" value="MBB5564603.1"/>
    <property type="molecule type" value="Genomic_DNA"/>
</dbReference>
<dbReference type="PANTHER" id="PTHR46663:SF2">
    <property type="entry name" value="GGDEF DOMAIN-CONTAINING PROTEIN"/>
    <property type="match status" value="1"/>
</dbReference>
<organism evidence="2 3">
    <name type="scientific">Rhizobium lentis</name>
    <dbReference type="NCBI Taxonomy" id="1138194"/>
    <lineage>
        <taxon>Bacteria</taxon>
        <taxon>Pseudomonadati</taxon>
        <taxon>Pseudomonadota</taxon>
        <taxon>Alphaproteobacteria</taxon>
        <taxon>Hyphomicrobiales</taxon>
        <taxon>Rhizobiaceae</taxon>
        <taxon>Rhizobium/Agrobacterium group</taxon>
        <taxon>Rhizobium</taxon>
    </lineage>
</organism>
<keyword evidence="3" id="KW-1185">Reference proteome</keyword>
<evidence type="ECO:0000313" key="2">
    <source>
        <dbReference type="EMBL" id="MBB5564603.1"/>
    </source>
</evidence>
<dbReference type="AlphaFoldDB" id="A0A7W8XKI5"/>
<dbReference type="InterPro" id="IPR029787">
    <property type="entry name" value="Nucleotide_cyclase"/>
</dbReference>
<dbReference type="NCBIfam" id="TIGR00254">
    <property type="entry name" value="GGDEF"/>
    <property type="match status" value="1"/>
</dbReference>
<dbReference type="Gene3D" id="3.30.70.270">
    <property type="match status" value="1"/>
</dbReference>
<dbReference type="RefSeq" id="WP_281414479.1">
    <property type="nucleotide sequence ID" value="NZ_JACHBB010000027.1"/>
</dbReference>
<comment type="caution">
    <text evidence="2">The sequence shown here is derived from an EMBL/GenBank/DDBJ whole genome shotgun (WGS) entry which is preliminary data.</text>
</comment>